<name>A0A2S0MGN1_9BURK</name>
<proteinExistence type="predicted"/>
<dbReference type="EMBL" id="CP027666">
    <property type="protein sequence ID" value="AVO35052.1"/>
    <property type="molecule type" value="Genomic_DNA"/>
</dbReference>
<dbReference type="KEGG" id="otk:C6570_13015"/>
<sequence>MPTDPCTEEYLLPQVEALLAGTLALMTGLSHTEGPCARRELMRDKVRANLKELAAHPHVSATLRVVLARLVDHWRAAPTAAPADRAGAPPRAAWLH</sequence>
<keyword evidence="2" id="KW-1185">Reference proteome</keyword>
<accession>A0A2S0MGN1</accession>
<organism evidence="1 2">
    <name type="scientific">Ottowia oryzae</name>
    <dbReference type="NCBI Taxonomy" id="2109914"/>
    <lineage>
        <taxon>Bacteria</taxon>
        <taxon>Pseudomonadati</taxon>
        <taxon>Pseudomonadota</taxon>
        <taxon>Betaproteobacteria</taxon>
        <taxon>Burkholderiales</taxon>
        <taxon>Comamonadaceae</taxon>
        <taxon>Ottowia</taxon>
    </lineage>
</organism>
<dbReference type="Proteomes" id="UP000239709">
    <property type="component" value="Chromosome"/>
</dbReference>
<dbReference type="RefSeq" id="WP_106703601.1">
    <property type="nucleotide sequence ID" value="NZ_CP027666.1"/>
</dbReference>
<dbReference type="AlphaFoldDB" id="A0A2S0MGN1"/>
<gene>
    <name evidence="1" type="ORF">C6570_13015</name>
</gene>
<evidence type="ECO:0000313" key="1">
    <source>
        <dbReference type="EMBL" id="AVO35052.1"/>
    </source>
</evidence>
<protein>
    <submittedName>
        <fullName evidence="1">Uncharacterized protein</fullName>
    </submittedName>
</protein>
<evidence type="ECO:0000313" key="2">
    <source>
        <dbReference type="Proteomes" id="UP000239709"/>
    </source>
</evidence>
<reference evidence="1 2" key="1">
    <citation type="submission" date="2018-03" db="EMBL/GenBank/DDBJ databases">
        <title>Genome sequencing of Ottowia sp.</title>
        <authorList>
            <person name="Kim S.-J."/>
            <person name="Heo J."/>
            <person name="Kwon S.-W."/>
        </authorList>
    </citation>
    <scope>NUCLEOTIDE SEQUENCE [LARGE SCALE GENOMIC DNA]</scope>
    <source>
        <strain evidence="1 2">KADR8-3</strain>
    </source>
</reference>